<evidence type="ECO:0000256" key="6">
    <source>
        <dbReference type="ARBA" id="ARBA00023237"/>
    </source>
</evidence>
<protein>
    <recommendedName>
        <fullName evidence="9">Peptidoglycan-associated protein</fullName>
    </recommendedName>
</protein>
<dbReference type="Gene3D" id="3.30.1330.60">
    <property type="entry name" value="OmpA-like domain"/>
    <property type="match status" value="1"/>
</dbReference>
<gene>
    <name evidence="9 15" type="primary">pal</name>
    <name evidence="14" type="ORF">E6K74_00155</name>
    <name evidence="15" type="ORF">E6K77_11050</name>
</gene>
<evidence type="ECO:0000256" key="3">
    <source>
        <dbReference type="ARBA" id="ARBA00022729"/>
    </source>
</evidence>
<keyword evidence="8" id="KW-0131">Cell cycle</keyword>
<evidence type="ECO:0000256" key="4">
    <source>
        <dbReference type="ARBA" id="ARBA00023136"/>
    </source>
</evidence>
<evidence type="ECO:0000313" key="15">
    <source>
        <dbReference type="EMBL" id="TMQ61132.1"/>
    </source>
</evidence>
<evidence type="ECO:0000256" key="1">
    <source>
        <dbReference type="ARBA" id="ARBA00004442"/>
    </source>
</evidence>
<name>A0A538TBV7_UNCEI</name>
<keyword evidence="3 12" id="KW-0732">Signal</keyword>
<evidence type="ECO:0000256" key="9">
    <source>
        <dbReference type="HAMAP-Rule" id="MF_02204"/>
    </source>
</evidence>
<feature type="region of interest" description="Disordered" evidence="11">
    <location>
        <begin position="28"/>
        <end position="65"/>
    </location>
</feature>
<evidence type="ECO:0000256" key="5">
    <source>
        <dbReference type="ARBA" id="ARBA00023139"/>
    </source>
</evidence>
<evidence type="ECO:0000313" key="17">
    <source>
        <dbReference type="Proteomes" id="UP000319829"/>
    </source>
</evidence>
<dbReference type="SUPFAM" id="SSF103088">
    <property type="entry name" value="OmpA-like"/>
    <property type="match status" value="1"/>
</dbReference>
<evidence type="ECO:0000313" key="16">
    <source>
        <dbReference type="Proteomes" id="UP000317366"/>
    </source>
</evidence>
<feature type="domain" description="OmpA-like" evidence="13">
    <location>
        <begin position="62"/>
        <end position="175"/>
    </location>
</feature>
<comment type="similarity">
    <text evidence="9">Belongs to the Pal lipoprotein family.</text>
</comment>
<reference evidence="16 17" key="1">
    <citation type="journal article" date="2019" name="Nat. Microbiol.">
        <title>Mediterranean grassland soil C-N compound turnover is dependent on rainfall and depth, and is mediated by genomically divergent microorganisms.</title>
        <authorList>
            <person name="Diamond S."/>
            <person name="Andeer P.F."/>
            <person name="Li Z."/>
            <person name="Crits-Christoph A."/>
            <person name="Burstein D."/>
            <person name="Anantharaman K."/>
            <person name="Lane K.R."/>
            <person name="Thomas B.C."/>
            <person name="Pan C."/>
            <person name="Northen T.R."/>
            <person name="Banfield J.F."/>
        </authorList>
    </citation>
    <scope>NUCLEOTIDE SEQUENCE [LARGE SCALE GENOMIC DNA]</scope>
    <source>
        <strain evidence="14">WS_4</strain>
        <strain evidence="15">WS_7</strain>
    </source>
</reference>
<evidence type="ECO:0000313" key="14">
    <source>
        <dbReference type="EMBL" id="TMQ56386.1"/>
    </source>
</evidence>
<keyword evidence="5" id="KW-0564">Palmitate</keyword>
<dbReference type="GO" id="GO:0009279">
    <property type="term" value="C:cell outer membrane"/>
    <property type="evidence" value="ECO:0007669"/>
    <property type="project" value="UniProtKB-SubCell"/>
</dbReference>
<dbReference type="PANTHER" id="PTHR30329:SF21">
    <property type="entry name" value="LIPOPROTEIN YIAD-RELATED"/>
    <property type="match status" value="1"/>
</dbReference>
<evidence type="ECO:0000259" key="13">
    <source>
        <dbReference type="PROSITE" id="PS51123"/>
    </source>
</evidence>
<keyword evidence="7 15" id="KW-0449">Lipoprotein</keyword>
<feature type="chain" id="PRO_5039865656" description="Peptidoglycan-associated protein" evidence="12">
    <location>
        <begin position="27"/>
        <end position="175"/>
    </location>
</feature>
<feature type="compositionally biased region" description="Basic and acidic residues" evidence="11">
    <location>
        <begin position="151"/>
        <end position="163"/>
    </location>
</feature>
<dbReference type="InterPro" id="IPR006665">
    <property type="entry name" value="OmpA-like"/>
</dbReference>
<accession>A0A538TBV7</accession>
<dbReference type="Proteomes" id="UP000319829">
    <property type="component" value="Unassembled WGS sequence"/>
</dbReference>
<dbReference type="NCBIfam" id="TIGR02802">
    <property type="entry name" value="Pal_lipo"/>
    <property type="match status" value="1"/>
</dbReference>
<dbReference type="InterPro" id="IPR014169">
    <property type="entry name" value="Pal_lipo_C"/>
</dbReference>
<dbReference type="InterPro" id="IPR039001">
    <property type="entry name" value="Pal"/>
</dbReference>
<feature type="region of interest" description="Disordered" evidence="11">
    <location>
        <begin position="151"/>
        <end position="175"/>
    </location>
</feature>
<comment type="subcellular location">
    <subcellularLocation>
        <location evidence="1">Cell outer membrane</location>
    </subcellularLocation>
</comment>
<dbReference type="AlphaFoldDB" id="A0A538TBV7"/>
<feature type="compositionally biased region" description="Pro residues" evidence="11">
    <location>
        <begin position="38"/>
        <end position="60"/>
    </location>
</feature>
<dbReference type="InterPro" id="IPR006664">
    <property type="entry name" value="OMP_bac"/>
</dbReference>
<dbReference type="InterPro" id="IPR036737">
    <property type="entry name" value="OmpA-like_sf"/>
</dbReference>
<sequence>MRLTPRIASATLLGLAIVLAVAPGCASRKKVSTQGQLEPPPTETTTPPPPSETTPPPPPSSETGEKLSLEDAFFDFDDFSLRQDAKAALERDGKYLESNSGTKVVIEGHCDERGSVEYNLALGEKRARAAKDYLVSYGVPGNRLTTISYGKERPFDSGHDESAWSKNRRAHVVPK</sequence>
<dbReference type="PRINTS" id="PR01021">
    <property type="entry name" value="OMPADOMAIN"/>
</dbReference>
<dbReference type="InterPro" id="IPR050330">
    <property type="entry name" value="Bact_OuterMem_StrucFunc"/>
</dbReference>
<evidence type="ECO:0000256" key="2">
    <source>
        <dbReference type="ARBA" id="ARBA00022618"/>
    </source>
</evidence>
<dbReference type="PANTHER" id="PTHR30329">
    <property type="entry name" value="STATOR ELEMENT OF FLAGELLAR MOTOR COMPLEX"/>
    <property type="match status" value="1"/>
</dbReference>
<keyword evidence="6" id="KW-0998">Cell outer membrane</keyword>
<evidence type="ECO:0000256" key="11">
    <source>
        <dbReference type="SAM" id="MobiDB-lite"/>
    </source>
</evidence>
<dbReference type="EMBL" id="VBOX01000111">
    <property type="protein sequence ID" value="TMQ61132.1"/>
    <property type="molecule type" value="Genomic_DNA"/>
</dbReference>
<dbReference type="PROSITE" id="PS51123">
    <property type="entry name" value="OMPA_2"/>
    <property type="match status" value="1"/>
</dbReference>
<feature type="signal peptide" evidence="12">
    <location>
        <begin position="1"/>
        <end position="26"/>
    </location>
</feature>
<feature type="compositionally biased region" description="Basic residues" evidence="11">
    <location>
        <begin position="166"/>
        <end position="175"/>
    </location>
</feature>
<evidence type="ECO:0000256" key="8">
    <source>
        <dbReference type="ARBA" id="ARBA00023306"/>
    </source>
</evidence>
<keyword evidence="4 10" id="KW-0472">Membrane</keyword>
<dbReference type="CDD" id="cd07185">
    <property type="entry name" value="OmpA_C-like"/>
    <property type="match status" value="1"/>
</dbReference>
<comment type="caution">
    <text evidence="15">The sequence shown here is derived from an EMBL/GenBank/DDBJ whole genome shotgun (WGS) entry which is preliminary data.</text>
</comment>
<evidence type="ECO:0000256" key="10">
    <source>
        <dbReference type="PROSITE-ProRule" id="PRU00473"/>
    </source>
</evidence>
<dbReference type="GO" id="GO:0051301">
    <property type="term" value="P:cell division"/>
    <property type="evidence" value="ECO:0007669"/>
    <property type="project" value="UniProtKB-KW"/>
</dbReference>
<evidence type="ECO:0000256" key="12">
    <source>
        <dbReference type="SAM" id="SignalP"/>
    </source>
</evidence>
<dbReference type="Pfam" id="PF00691">
    <property type="entry name" value="OmpA"/>
    <property type="match status" value="1"/>
</dbReference>
<dbReference type="EMBL" id="VBOU01000001">
    <property type="protein sequence ID" value="TMQ56386.1"/>
    <property type="molecule type" value="Genomic_DNA"/>
</dbReference>
<proteinExistence type="inferred from homology"/>
<organism evidence="15 16">
    <name type="scientific">Eiseniibacteriota bacterium</name>
    <dbReference type="NCBI Taxonomy" id="2212470"/>
    <lineage>
        <taxon>Bacteria</taxon>
        <taxon>Candidatus Eiseniibacteriota</taxon>
    </lineage>
</organism>
<evidence type="ECO:0000256" key="7">
    <source>
        <dbReference type="ARBA" id="ARBA00023288"/>
    </source>
</evidence>
<dbReference type="Proteomes" id="UP000317366">
    <property type="component" value="Unassembled WGS sequence"/>
</dbReference>
<dbReference type="HAMAP" id="MF_02204">
    <property type="entry name" value="Pal"/>
    <property type="match status" value="1"/>
</dbReference>
<keyword evidence="2" id="KW-0132">Cell division</keyword>